<protein>
    <submittedName>
        <fullName evidence="2">Uncharacterized protein</fullName>
    </submittedName>
</protein>
<keyword evidence="3" id="KW-1185">Reference proteome</keyword>
<keyword evidence="1" id="KW-0472">Membrane</keyword>
<name>A0A917LH31_9BACI</name>
<evidence type="ECO:0000313" key="2">
    <source>
        <dbReference type="EMBL" id="GGG22894.1"/>
    </source>
</evidence>
<organism evidence="2 3">
    <name type="scientific">Lysinibacillus alkalisoli</name>
    <dbReference type="NCBI Taxonomy" id="1911548"/>
    <lineage>
        <taxon>Bacteria</taxon>
        <taxon>Bacillati</taxon>
        <taxon>Bacillota</taxon>
        <taxon>Bacilli</taxon>
        <taxon>Bacillales</taxon>
        <taxon>Bacillaceae</taxon>
        <taxon>Lysinibacillus</taxon>
    </lineage>
</organism>
<proteinExistence type="predicted"/>
<dbReference type="EMBL" id="BMJT01000005">
    <property type="protein sequence ID" value="GGG22894.1"/>
    <property type="molecule type" value="Genomic_DNA"/>
</dbReference>
<keyword evidence="1" id="KW-0812">Transmembrane</keyword>
<comment type="caution">
    <text evidence="2">The sequence shown here is derived from an EMBL/GenBank/DDBJ whole genome shotgun (WGS) entry which is preliminary data.</text>
</comment>
<reference evidence="2" key="2">
    <citation type="submission" date="2020-09" db="EMBL/GenBank/DDBJ databases">
        <authorList>
            <person name="Sun Q."/>
            <person name="Zhou Y."/>
        </authorList>
    </citation>
    <scope>NUCLEOTIDE SEQUENCE</scope>
    <source>
        <strain evidence="2">CGMCC 1.15760</strain>
    </source>
</reference>
<keyword evidence="1" id="KW-1133">Transmembrane helix</keyword>
<gene>
    <name evidence="2" type="ORF">GCM10007425_16760</name>
</gene>
<dbReference type="RefSeq" id="WP_188614605.1">
    <property type="nucleotide sequence ID" value="NZ_BMJT01000005.1"/>
</dbReference>
<accession>A0A917LH31</accession>
<sequence>MNGKKMATIIIALMLTVAIVCALSIYLFFKYYEPKKVDDSENVNEQATQFVQPLYHY</sequence>
<evidence type="ECO:0000256" key="1">
    <source>
        <dbReference type="SAM" id="Phobius"/>
    </source>
</evidence>
<evidence type="ECO:0000313" key="3">
    <source>
        <dbReference type="Proteomes" id="UP000616608"/>
    </source>
</evidence>
<reference evidence="2" key="1">
    <citation type="journal article" date="2014" name="Int. J. Syst. Evol. Microbiol.">
        <title>Complete genome sequence of Corynebacterium casei LMG S-19264T (=DSM 44701T), isolated from a smear-ripened cheese.</title>
        <authorList>
            <consortium name="US DOE Joint Genome Institute (JGI-PGF)"/>
            <person name="Walter F."/>
            <person name="Albersmeier A."/>
            <person name="Kalinowski J."/>
            <person name="Ruckert C."/>
        </authorList>
    </citation>
    <scope>NUCLEOTIDE SEQUENCE</scope>
    <source>
        <strain evidence="2">CGMCC 1.15760</strain>
    </source>
</reference>
<dbReference type="Proteomes" id="UP000616608">
    <property type="component" value="Unassembled WGS sequence"/>
</dbReference>
<dbReference type="AlphaFoldDB" id="A0A917LH31"/>
<feature type="transmembrane region" description="Helical" evidence="1">
    <location>
        <begin position="6"/>
        <end position="29"/>
    </location>
</feature>